<evidence type="ECO:0000313" key="1">
    <source>
        <dbReference type="EMBL" id="WOI33574.1"/>
    </source>
</evidence>
<gene>
    <name evidence="1" type="ORF">R1T40_02155</name>
</gene>
<name>A0ABZ0HHF2_TRISK</name>
<dbReference type="EMBL" id="CP136704">
    <property type="protein sequence ID" value="WOI33574.1"/>
    <property type="molecule type" value="Genomic_DNA"/>
</dbReference>
<sequence>MGYRVAARVVSAAEVGGAHIRELLFTLAHADVQERRGERMHRGGPNGREVQAGLKQNQHADRDATGGGWLDTDVGSAGSGGVNAAAVPLFPPLPDEFEQWGEALRAFPELKPCVHGLDDGVALGLDRSAAAGNGVVPMAAARAFLDLQQELVV</sequence>
<accession>A0ABZ0HHF2</accession>
<proteinExistence type="predicted"/>
<dbReference type="Proteomes" id="UP001302666">
    <property type="component" value="Chromosome"/>
</dbReference>
<protein>
    <submittedName>
        <fullName evidence="1">Uncharacterized protein</fullName>
    </submittedName>
</protein>
<evidence type="ECO:0000313" key="2">
    <source>
        <dbReference type="Proteomes" id="UP001302666"/>
    </source>
</evidence>
<keyword evidence="2" id="KW-1185">Reference proteome</keyword>
<reference evidence="1 2" key="1">
    <citation type="submission" date="2023-10" db="EMBL/GenBank/DDBJ databases">
        <title>Eight complete genome sequences of bacteria isolated from laboratory stock of Giant Kelp gametophytes.</title>
        <authorList>
            <person name="Tolentino B."/>
            <person name="Nuzhdin S."/>
        </authorList>
    </citation>
    <scope>NUCLEOTIDE SEQUENCE [LARGE SCALE GENOMIC DNA]</scope>
    <source>
        <strain evidence="1 2">LC.270.F.C4</strain>
    </source>
</reference>
<organism evidence="1 2">
    <name type="scientific">Tritonibacter scottomollicae</name>
    <name type="common">Epibacterium scottomollicae</name>
    <dbReference type="NCBI Taxonomy" id="483013"/>
    <lineage>
        <taxon>Bacteria</taxon>
        <taxon>Pseudomonadati</taxon>
        <taxon>Pseudomonadota</taxon>
        <taxon>Alphaproteobacteria</taxon>
        <taxon>Rhodobacterales</taxon>
        <taxon>Paracoccaceae</taxon>
        <taxon>Tritonibacter</taxon>
    </lineage>
</organism>
<dbReference type="RefSeq" id="WP_317385711.1">
    <property type="nucleotide sequence ID" value="NZ_CP136704.1"/>
</dbReference>